<feature type="region of interest" description="Disordered" evidence="7">
    <location>
        <begin position="152"/>
        <end position="191"/>
    </location>
</feature>
<dbReference type="GO" id="GO:0000981">
    <property type="term" value="F:DNA-binding transcription factor activity, RNA polymerase II-specific"/>
    <property type="evidence" value="ECO:0007669"/>
    <property type="project" value="TreeGrafter"/>
</dbReference>
<sequence length="268" mass="29435">METFGVVPEISWTSFEMEDREAMEQLLGPYIDSPYNNSGAYCCFLPSCAPQSQNCVPMVFPSGGDHGSDPSYLYEEPIGEARNTEFWEHSLSPGGASMAREKKKKVSTVACKGNSKTKRARKIEEVINNNSKGNAGLEQQCTSSCSSENDSCASKELKGGNAPSGAKVSTAMKGKANAGRGAATDPQSIYARRRRERINERLRVLQNLIPNGNKVDISTMLEEAVQYVKFLQLQIRLLSSDELWMYAPLAYNGMNIGLLDLLKPSSKQ</sequence>
<evidence type="ECO:0000313" key="10">
    <source>
        <dbReference type="Proteomes" id="UP000639772"/>
    </source>
</evidence>
<dbReference type="GO" id="GO:0046983">
    <property type="term" value="F:protein dimerization activity"/>
    <property type="evidence" value="ECO:0007669"/>
    <property type="project" value="InterPro"/>
</dbReference>
<dbReference type="PROSITE" id="PS50888">
    <property type="entry name" value="BHLH"/>
    <property type="match status" value="1"/>
</dbReference>
<dbReference type="PANTHER" id="PTHR16223">
    <property type="entry name" value="TRANSCRIPTION FACTOR BHLH83-RELATED"/>
    <property type="match status" value="1"/>
</dbReference>
<gene>
    <name evidence="9" type="ORF">HPP92_005783</name>
</gene>
<dbReference type="Proteomes" id="UP000639772">
    <property type="component" value="Unassembled WGS sequence"/>
</dbReference>
<comment type="caution">
    <text evidence="9">The sequence shown here is derived from an EMBL/GenBank/DDBJ whole genome shotgun (WGS) entry which is preliminary data.</text>
</comment>
<evidence type="ECO:0000313" key="9">
    <source>
        <dbReference type="EMBL" id="KAG0494789.1"/>
    </source>
</evidence>
<dbReference type="GO" id="GO:0005634">
    <property type="term" value="C:nucleus"/>
    <property type="evidence" value="ECO:0007669"/>
    <property type="project" value="UniProtKB-SubCell"/>
</dbReference>
<protein>
    <recommendedName>
        <fullName evidence="8">BHLH domain-containing protein</fullName>
    </recommendedName>
</protein>
<accession>A0A835RSS7</accession>
<dbReference type="FunFam" id="4.10.280.10:FF:000022">
    <property type="entry name" value="Basic helix-loop-helix transcription factor"/>
    <property type="match status" value="1"/>
</dbReference>
<dbReference type="InterPro" id="IPR011598">
    <property type="entry name" value="bHLH_dom"/>
</dbReference>
<dbReference type="InterPro" id="IPR036638">
    <property type="entry name" value="HLH_DNA-bd_sf"/>
</dbReference>
<evidence type="ECO:0000256" key="5">
    <source>
        <dbReference type="ARBA" id="ARBA00023163"/>
    </source>
</evidence>
<feature type="domain" description="BHLH" evidence="8">
    <location>
        <begin position="182"/>
        <end position="231"/>
    </location>
</feature>
<dbReference type="InterPro" id="IPR045843">
    <property type="entry name" value="IND-like"/>
</dbReference>
<dbReference type="PANTHER" id="PTHR16223:SF274">
    <property type="entry name" value="TRANSCRIPTION FACTOR BHLH84"/>
    <property type="match status" value="1"/>
</dbReference>
<dbReference type="SMART" id="SM00353">
    <property type="entry name" value="HLH"/>
    <property type="match status" value="1"/>
</dbReference>
<proteinExistence type="inferred from homology"/>
<evidence type="ECO:0000256" key="7">
    <source>
        <dbReference type="SAM" id="MobiDB-lite"/>
    </source>
</evidence>
<dbReference type="AlphaFoldDB" id="A0A835RSS7"/>
<reference evidence="9 10" key="1">
    <citation type="journal article" date="2020" name="Nat. Food">
        <title>A phased Vanilla planifolia genome enables genetic improvement of flavour and production.</title>
        <authorList>
            <person name="Hasing T."/>
            <person name="Tang H."/>
            <person name="Brym M."/>
            <person name="Khazi F."/>
            <person name="Huang T."/>
            <person name="Chambers A.H."/>
        </authorList>
    </citation>
    <scope>NUCLEOTIDE SEQUENCE [LARGE SCALE GENOMIC DNA]</scope>
    <source>
        <tissue evidence="9">Leaf</tissue>
    </source>
</reference>
<evidence type="ECO:0000256" key="6">
    <source>
        <dbReference type="ARBA" id="ARBA00023242"/>
    </source>
</evidence>
<evidence type="ECO:0000259" key="8">
    <source>
        <dbReference type="PROSITE" id="PS50888"/>
    </source>
</evidence>
<dbReference type="OrthoDB" id="651283at2759"/>
<evidence type="ECO:0000256" key="3">
    <source>
        <dbReference type="ARBA" id="ARBA00023015"/>
    </source>
</evidence>
<comment type="subcellular location">
    <subcellularLocation>
        <location evidence="1">Nucleus</location>
    </subcellularLocation>
</comment>
<keyword evidence="6" id="KW-0539">Nucleus</keyword>
<evidence type="ECO:0000256" key="2">
    <source>
        <dbReference type="ARBA" id="ARBA00005510"/>
    </source>
</evidence>
<organism evidence="9 10">
    <name type="scientific">Vanilla planifolia</name>
    <name type="common">Vanilla</name>
    <dbReference type="NCBI Taxonomy" id="51239"/>
    <lineage>
        <taxon>Eukaryota</taxon>
        <taxon>Viridiplantae</taxon>
        <taxon>Streptophyta</taxon>
        <taxon>Embryophyta</taxon>
        <taxon>Tracheophyta</taxon>
        <taxon>Spermatophyta</taxon>
        <taxon>Magnoliopsida</taxon>
        <taxon>Liliopsida</taxon>
        <taxon>Asparagales</taxon>
        <taxon>Orchidaceae</taxon>
        <taxon>Vanilloideae</taxon>
        <taxon>Vanilleae</taxon>
        <taxon>Vanilla</taxon>
    </lineage>
</organism>
<dbReference type="EMBL" id="JADCNM010000002">
    <property type="protein sequence ID" value="KAG0494789.1"/>
    <property type="molecule type" value="Genomic_DNA"/>
</dbReference>
<dbReference type="Gene3D" id="4.10.280.10">
    <property type="entry name" value="Helix-loop-helix DNA-binding domain"/>
    <property type="match status" value="1"/>
</dbReference>
<keyword evidence="5" id="KW-0804">Transcription</keyword>
<evidence type="ECO:0000256" key="1">
    <source>
        <dbReference type="ARBA" id="ARBA00004123"/>
    </source>
</evidence>
<dbReference type="Pfam" id="PF00010">
    <property type="entry name" value="HLH"/>
    <property type="match status" value="1"/>
</dbReference>
<dbReference type="GO" id="GO:0000978">
    <property type="term" value="F:RNA polymerase II cis-regulatory region sequence-specific DNA binding"/>
    <property type="evidence" value="ECO:0007669"/>
    <property type="project" value="TreeGrafter"/>
</dbReference>
<keyword evidence="3" id="KW-0805">Transcription regulation</keyword>
<name>A0A835RSS7_VANPL</name>
<dbReference type="SUPFAM" id="SSF47459">
    <property type="entry name" value="HLH, helix-loop-helix DNA-binding domain"/>
    <property type="match status" value="1"/>
</dbReference>
<evidence type="ECO:0000256" key="4">
    <source>
        <dbReference type="ARBA" id="ARBA00023125"/>
    </source>
</evidence>
<comment type="similarity">
    <text evidence="2">Belongs to the bHLH protein family.</text>
</comment>
<keyword evidence="4" id="KW-0238">DNA-binding</keyword>